<name>C0XJW9_LENH9</name>
<proteinExistence type="predicted"/>
<evidence type="ECO:0000313" key="2">
    <source>
        <dbReference type="Proteomes" id="UP000003752"/>
    </source>
</evidence>
<sequence>MSIMLHKYEFYVTEFVKIVIKIRKIIINDKGGYFVGLIGYIVRK</sequence>
<keyword evidence="2" id="KW-1185">Reference proteome</keyword>
<dbReference type="Proteomes" id="UP000003752">
    <property type="component" value="Unassembled WGS sequence"/>
</dbReference>
<comment type="caution">
    <text evidence="1">The sequence shown here is derived from an EMBL/GenBank/DDBJ whole genome shotgun (WGS) entry which is preliminary data.</text>
</comment>
<dbReference type="EMBL" id="ACGP01000140">
    <property type="protein sequence ID" value="EEI24334.1"/>
    <property type="molecule type" value="Genomic_DNA"/>
</dbReference>
<organism evidence="1 2">
    <name type="scientific">Lentilactobacillus hilgardii (strain ATCC 8290 / DSM 20176 / CCUG 30140 / JCM 1155 / KCTC 3500 / NBRC 15886 / NCIMB 8040 / NRRL B-1843 / 9)</name>
    <dbReference type="NCBI Taxonomy" id="1423757"/>
    <lineage>
        <taxon>Bacteria</taxon>
        <taxon>Bacillati</taxon>
        <taxon>Bacillota</taxon>
        <taxon>Bacilli</taxon>
        <taxon>Lactobacillales</taxon>
        <taxon>Lactobacillaceae</taxon>
        <taxon>Lentilactobacillus</taxon>
    </lineage>
</organism>
<evidence type="ECO:0000313" key="1">
    <source>
        <dbReference type="EMBL" id="EEI24334.1"/>
    </source>
</evidence>
<gene>
    <name evidence="1" type="ORF">HMPREF0519_1530</name>
</gene>
<dbReference type="HOGENOM" id="CLU_3217840_0_0_9"/>
<dbReference type="AlphaFoldDB" id="C0XJW9"/>
<reference evidence="1 2" key="1">
    <citation type="submission" date="2009-01" db="EMBL/GenBank/DDBJ databases">
        <authorList>
            <person name="Qin X."/>
            <person name="Bachman B."/>
            <person name="Battles P."/>
            <person name="Bell A."/>
            <person name="Bess C."/>
            <person name="Bickham C."/>
            <person name="Chaboub L."/>
            <person name="Chen D."/>
            <person name="Coyle M."/>
            <person name="Deiros D.R."/>
            <person name="Dinh H."/>
            <person name="Forbes L."/>
            <person name="Fowler G."/>
            <person name="Francisco L."/>
            <person name="Fu Q."/>
            <person name="Gubbala S."/>
            <person name="Hale W."/>
            <person name="Han Y."/>
            <person name="Hemphill L."/>
            <person name="Highlander S.K."/>
            <person name="Hirani K."/>
            <person name="Hogues M."/>
            <person name="Jackson L."/>
            <person name="Jakkamsetti A."/>
            <person name="Javaid M."/>
            <person name="Jiang H."/>
            <person name="Korchina V."/>
            <person name="Kovar C."/>
            <person name="Lara F."/>
            <person name="Lee S."/>
            <person name="Mata R."/>
            <person name="Mathew T."/>
            <person name="Moen C."/>
            <person name="Morales K."/>
            <person name="Munidasa M."/>
            <person name="Nazareth L."/>
            <person name="Ngo R."/>
            <person name="Nguyen L."/>
            <person name="Okwuonu G."/>
            <person name="Ongeri F."/>
            <person name="Patil S."/>
            <person name="Petrosino J."/>
            <person name="Pham C."/>
            <person name="Pham P."/>
            <person name="Pu L.-L."/>
            <person name="Puazo M."/>
            <person name="Raj R."/>
            <person name="Reid J."/>
            <person name="Rouhana J."/>
            <person name="Saada N."/>
            <person name="Shang Y."/>
            <person name="Simmons D."/>
            <person name="Thornton R."/>
            <person name="Warren J."/>
            <person name="Weissenberger G."/>
            <person name="Zhang J."/>
            <person name="Zhang L."/>
            <person name="Zhou C."/>
            <person name="Zhu D."/>
            <person name="Muzny D."/>
            <person name="Worley K."/>
            <person name="Gibbs R."/>
        </authorList>
    </citation>
    <scope>NUCLEOTIDE SEQUENCE [LARGE SCALE GENOMIC DNA]</scope>
    <source>
        <strain evidence="2">ATCC 8290 / DSM 20176 / CCUG 30140 / JCM 1155 / KCTC 3500 / NBRC 15886 / NCIMB 8040 / NRRL B-1843 / 9</strain>
    </source>
</reference>
<accession>C0XJW9</accession>
<protein>
    <submittedName>
        <fullName evidence="1">Uncharacterized protein</fullName>
    </submittedName>
</protein>